<accession>A0A427A2H5</accession>
<evidence type="ECO:0000313" key="1">
    <source>
        <dbReference type="EMBL" id="RRT70424.1"/>
    </source>
</evidence>
<proteinExistence type="predicted"/>
<name>A0A427A2H5_ENSVE</name>
<dbReference type="Proteomes" id="UP000287651">
    <property type="component" value="Unassembled WGS sequence"/>
</dbReference>
<sequence>WKELPTAASSRCYLIGRRTHTVSPTLTTSLGASGLASGECASTNPSYVKNGLLVCLPSRRHICLHHLSLCLLLRLHPLLTI</sequence>
<comment type="caution">
    <text evidence="1">The sequence shown here is derived from an EMBL/GenBank/DDBJ whole genome shotgun (WGS) entry which is preliminary data.</text>
</comment>
<gene>
    <name evidence="1" type="ORF">B296_00014524</name>
</gene>
<organism evidence="1 2">
    <name type="scientific">Ensete ventricosum</name>
    <name type="common">Abyssinian banana</name>
    <name type="synonym">Musa ensete</name>
    <dbReference type="NCBI Taxonomy" id="4639"/>
    <lineage>
        <taxon>Eukaryota</taxon>
        <taxon>Viridiplantae</taxon>
        <taxon>Streptophyta</taxon>
        <taxon>Embryophyta</taxon>
        <taxon>Tracheophyta</taxon>
        <taxon>Spermatophyta</taxon>
        <taxon>Magnoliopsida</taxon>
        <taxon>Liliopsida</taxon>
        <taxon>Zingiberales</taxon>
        <taxon>Musaceae</taxon>
        <taxon>Ensete</taxon>
    </lineage>
</organism>
<feature type="non-terminal residue" evidence="1">
    <location>
        <position position="1"/>
    </location>
</feature>
<dbReference type="EMBL" id="AMZH03004022">
    <property type="protein sequence ID" value="RRT70424.1"/>
    <property type="molecule type" value="Genomic_DNA"/>
</dbReference>
<reference evidence="1 2" key="1">
    <citation type="journal article" date="2014" name="Agronomy (Basel)">
        <title>A Draft Genome Sequence for Ensete ventricosum, the Drought-Tolerant Tree Against Hunger.</title>
        <authorList>
            <person name="Harrison J."/>
            <person name="Moore K.A."/>
            <person name="Paszkiewicz K."/>
            <person name="Jones T."/>
            <person name="Grant M."/>
            <person name="Ambacheew D."/>
            <person name="Muzemil S."/>
            <person name="Studholme D.J."/>
        </authorList>
    </citation>
    <scope>NUCLEOTIDE SEQUENCE [LARGE SCALE GENOMIC DNA]</scope>
</reference>
<protein>
    <submittedName>
        <fullName evidence="1">Uncharacterized protein</fullName>
    </submittedName>
</protein>
<evidence type="ECO:0000313" key="2">
    <source>
        <dbReference type="Proteomes" id="UP000287651"/>
    </source>
</evidence>
<dbReference type="AlphaFoldDB" id="A0A427A2H5"/>